<name>A0A8I0AGX2_9FIRM</name>
<gene>
    <name evidence="3" type="ORF">H8S54_15015</name>
</gene>
<dbReference type="InterPro" id="IPR014194">
    <property type="entry name" value="Spore_III_AE"/>
</dbReference>
<feature type="transmembrane region" description="Helical" evidence="2">
    <location>
        <begin position="392"/>
        <end position="414"/>
    </location>
</feature>
<comment type="caution">
    <text evidence="3">The sequence shown here is derived from an EMBL/GenBank/DDBJ whole genome shotgun (WGS) entry which is preliminary data.</text>
</comment>
<feature type="transmembrane region" description="Helical" evidence="2">
    <location>
        <begin position="339"/>
        <end position="359"/>
    </location>
</feature>
<accession>A0A8I0AGX2</accession>
<dbReference type="EMBL" id="JACOOT010000035">
    <property type="protein sequence ID" value="MBC5652377.1"/>
    <property type="molecule type" value="Genomic_DNA"/>
</dbReference>
<dbReference type="RefSeq" id="WP_117851567.1">
    <property type="nucleotide sequence ID" value="NZ_JACOOT010000035.1"/>
</dbReference>
<sequence>MRPSGGRRKTDWRRIVLGLLLALFCGQFCSRQVSAMEERKQSNSYGLQTEKDADETNAGTVSGTSDPVSQELVSDMSFEQVQKLMDEMLGEESFSMETALKNMISGETVFSKEAVQSFLRSLFFDRLEQERANFMRILLLVLAAALFSNFAAVFENGQIGDVSFYMIYLLLFTILMNSYQSLGISLGKQLDWLTQFMKGLAPAYFVAVSAASGALTATAFYQGVLLLVWLVEWLLLTLILPGANLYVLLCLVNHLSKEDMLSKMAELLETLISWSLKTMLGAVLGLQAVRGLVAPAMDAIKRTAIGKTAGAIPAVGNAVNVVTELILTGALLVKNCLGAVAVVALLLAGAGPVIHYGVLSLSYRFLAAAAQPVSDKRIVGCLGTMGEGCAMLLRIMITAEVMCILTFVILMASVGG</sequence>
<keyword evidence="4" id="KW-1185">Reference proteome</keyword>
<evidence type="ECO:0000313" key="4">
    <source>
        <dbReference type="Proteomes" id="UP000652847"/>
    </source>
</evidence>
<reference evidence="3 4" key="1">
    <citation type="submission" date="2020-08" db="EMBL/GenBank/DDBJ databases">
        <title>Genome public.</title>
        <authorList>
            <person name="Liu C."/>
            <person name="Sun Q."/>
        </authorList>
    </citation>
    <scope>NUCLEOTIDE SEQUENCE [LARGE SCALE GENOMIC DNA]</scope>
    <source>
        <strain evidence="3 4">BX17</strain>
    </source>
</reference>
<feature type="transmembrane region" description="Helical" evidence="2">
    <location>
        <begin position="202"/>
        <end position="221"/>
    </location>
</feature>
<feature type="transmembrane region" description="Helical" evidence="2">
    <location>
        <begin position="134"/>
        <end position="153"/>
    </location>
</feature>
<feature type="compositionally biased region" description="Polar residues" evidence="1">
    <location>
        <begin position="57"/>
        <end position="68"/>
    </location>
</feature>
<dbReference type="AlphaFoldDB" id="A0A8I0AGX2"/>
<feature type="transmembrane region" description="Helical" evidence="2">
    <location>
        <begin position="314"/>
        <end position="333"/>
    </location>
</feature>
<feature type="region of interest" description="Disordered" evidence="1">
    <location>
        <begin position="42"/>
        <end position="68"/>
    </location>
</feature>
<evidence type="ECO:0000256" key="1">
    <source>
        <dbReference type="SAM" id="MobiDB-lite"/>
    </source>
</evidence>
<keyword evidence="2" id="KW-0472">Membrane</keyword>
<feature type="transmembrane region" description="Helical" evidence="2">
    <location>
        <begin position="165"/>
        <end position="182"/>
    </location>
</feature>
<evidence type="ECO:0000256" key="2">
    <source>
        <dbReference type="SAM" id="Phobius"/>
    </source>
</evidence>
<keyword evidence="2" id="KW-1133">Transmembrane helix</keyword>
<dbReference type="Pfam" id="PF09546">
    <property type="entry name" value="Spore_III_AE"/>
    <property type="match status" value="1"/>
</dbReference>
<organism evidence="3 4">
    <name type="scientific">Blautia segnis</name>
    <dbReference type="NCBI Taxonomy" id="2763030"/>
    <lineage>
        <taxon>Bacteria</taxon>
        <taxon>Bacillati</taxon>
        <taxon>Bacillota</taxon>
        <taxon>Clostridia</taxon>
        <taxon>Lachnospirales</taxon>
        <taxon>Lachnospiraceae</taxon>
        <taxon>Blautia</taxon>
    </lineage>
</organism>
<proteinExistence type="predicted"/>
<protein>
    <submittedName>
        <fullName evidence="3">Stage III sporulation protein AE</fullName>
    </submittedName>
</protein>
<dbReference type="Proteomes" id="UP000652847">
    <property type="component" value="Unassembled WGS sequence"/>
</dbReference>
<feature type="transmembrane region" description="Helical" evidence="2">
    <location>
        <begin position="233"/>
        <end position="254"/>
    </location>
</feature>
<keyword evidence="2" id="KW-0812">Transmembrane</keyword>
<evidence type="ECO:0000313" key="3">
    <source>
        <dbReference type="EMBL" id="MBC5652377.1"/>
    </source>
</evidence>